<dbReference type="EMBL" id="JACHFN010000006">
    <property type="protein sequence ID" value="MBB5234582.1"/>
    <property type="molecule type" value="Genomic_DNA"/>
</dbReference>
<protein>
    <submittedName>
        <fullName evidence="8">Site-specific DNA-methyltransferase (Adenine-specific)</fullName>
        <ecNumber evidence="8">2.1.1.72</ecNumber>
    </submittedName>
</protein>
<dbReference type="InterPro" id="IPR002052">
    <property type="entry name" value="DNA_methylase_N6_adenine_CS"/>
</dbReference>
<dbReference type="AlphaFoldDB" id="A0A7W8GFC5"/>
<dbReference type="GO" id="GO:0003677">
    <property type="term" value="F:DNA binding"/>
    <property type="evidence" value="ECO:0007669"/>
    <property type="project" value="InterPro"/>
</dbReference>
<dbReference type="EC" id="2.1.1.72" evidence="8"/>
<accession>A0A7W8GFC5</accession>
<gene>
    <name evidence="8" type="ORF">HNQ09_002020</name>
</gene>
<keyword evidence="4" id="KW-0949">S-adenosyl-L-methionine</keyword>
<evidence type="ECO:0000256" key="3">
    <source>
        <dbReference type="ARBA" id="ARBA00022679"/>
    </source>
</evidence>
<keyword evidence="9" id="KW-1185">Reference proteome</keyword>
<keyword evidence="2 8" id="KW-0489">Methyltransferase</keyword>
<sequence>MTSPPINRLFYGDNLGVLREHFADASVDLIYLDPPFNSNADYNVIFHDHKGGGSAAQILAFEDTWKWTQDAEEALIRLTAAHGPLSELLHLIVGTLRKNDLSAYLVMMAERLVELHRVLKDTGSLYLHCDPTASHYLKMILDVIFGAKNFRNEIIWKRTSSHGNVSRGYGDVTDSILYYAKSKNFTWNQIYRPYSKEYAEKNFGKRDESGRYYATENLRNPSVRPNLRYDYLASNGVTYKPHPNGWAVSLSVMQEYDRKGLLYFPAKQDGRLRLKRYLDVAPGEKIQTLWDDIPPLSSHAAERLGYPTQKPVALLERIIAASSNPGDIVLDPFCGCGTAVVAAQRLGRGWRGIDITHLSVALMTSRLESEFGLRVGADFTVEGTPGDEDAARYLFAQDAFQFQFWIVGLIGAQPYGATAANKKGKKGGDTGIDGLLYFRTPGGERLEKGIVSVKGGKNLNPTMVRDLVGTVTREKAALGVFLTLDAPTRGMRDEAAKAGVYVYGGQSFPRIQLLTVAEVLEGKRPQVPAGALNVSLERKPVKTGEREAARTGQPLLFGAEDGS</sequence>
<comment type="caution">
    <text evidence="8">The sequence shown here is derived from an EMBL/GenBank/DDBJ whole genome shotgun (WGS) entry which is preliminary data.</text>
</comment>
<evidence type="ECO:0000256" key="4">
    <source>
        <dbReference type="ARBA" id="ARBA00022691"/>
    </source>
</evidence>
<dbReference type="InterPro" id="IPR007560">
    <property type="entry name" value="Restrct_endonuc_IV_Mrr"/>
</dbReference>
<dbReference type="GO" id="GO:0009007">
    <property type="term" value="F:site-specific DNA-methyltransferase (adenine-specific) activity"/>
    <property type="evidence" value="ECO:0007669"/>
    <property type="project" value="UniProtKB-EC"/>
</dbReference>
<dbReference type="SUPFAM" id="SSF53335">
    <property type="entry name" value="S-adenosyl-L-methionine-dependent methyltransferases"/>
    <property type="match status" value="1"/>
</dbReference>
<proteinExistence type="inferred from homology"/>
<dbReference type="Pfam" id="PF04471">
    <property type="entry name" value="Mrr_cat"/>
    <property type="match status" value="1"/>
</dbReference>
<keyword evidence="3 8" id="KW-0808">Transferase</keyword>
<dbReference type="InterPro" id="IPR002295">
    <property type="entry name" value="N4/N6-MTase_EcoPI_Mod-like"/>
</dbReference>
<comment type="similarity">
    <text evidence="1">Belongs to the N(4)/N(6)-methyltransferase family.</text>
</comment>
<organism evidence="8 9">
    <name type="scientific">Deinococcus budaensis</name>
    <dbReference type="NCBI Taxonomy" id="1665626"/>
    <lineage>
        <taxon>Bacteria</taxon>
        <taxon>Thermotogati</taxon>
        <taxon>Deinococcota</taxon>
        <taxon>Deinococci</taxon>
        <taxon>Deinococcales</taxon>
        <taxon>Deinococcaceae</taxon>
        <taxon>Deinococcus</taxon>
    </lineage>
</organism>
<dbReference type="PROSITE" id="PS00092">
    <property type="entry name" value="N6_MTASE"/>
    <property type="match status" value="1"/>
</dbReference>
<dbReference type="GO" id="GO:0004519">
    <property type="term" value="F:endonuclease activity"/>
    <property type="evidence" value="ECO:0007669"/>
    <property type="project" value="InterPro"/>
</dbReference>
<dbReference type="GO" id="GO:0008170">
    <property type="term" value="F:N-methyltransferase activity"/>
    <property type="evidence" value="ECO:0007669"/>
    <property type="project" value="InterPro"/>
</dbReference>
<evidence type="ECO:0000313" key="9">
    <source>
        <dbReference type="Proteomes" id="UP000525389"/>
    </source>
</evidence>
<feature type="compositionally biased region" description="Basic and acidic residues" evidence="5">
    <location>
        <begin position="539"/>
        <end position="549"/>
    </location>
</feature>
<evidence type="ECO:0000256" key="2">
    <source>
        <dbReference type="ARBA" id="ARBA00022603"/>
    </source>
</evidence>
<dbReference type="PRINTS" id="PR00506">
    <property type="entry name" value="D21N6MTFRASE"/>
</dbReference>
<dbReference type="Pfam" id="PF01555">
    <property type="entry name" value="N6_N4_Mtase"/>
    <property type="match status" value="1"/>
</dbReference>
<dbReference type="GO" id="GO:0009307">
    <property type="term" value="P:DNA restriction-modification system"/>
    <property type="evidence" value="ECO:0007669"/>
    <property type="project" value="InterPro"/>
</dbReference>
<evidence type="ECO:0000256" key="1">
    <source>
        <dbReference type="ARBA" id="ARBA00006594"/>
    </source>
</evidence>
<reference evidence="8 9" key="1">
    <citation type="submission" date="2020-08" db="EMBL/GenBank/DDBJ databases">
        <title>Genomic Encyclopedia of Type Strains, Phase IV (KMG-IV): sequencing the most valuable type-strain genomes for metagenomic binning, comparative biology and taxonomic classification.</title>
        <authorList>
            <person name="Goeker M."/>
        </authorList>
    </citation>
    <scope>NUCLEOTIDE SEQUENCE [LARGE SCALE GENOMIC DNA]</scope>
    <source>
        <strain evidence="8 9">DSM 101791</strain>
    </source>
</reference>
<feature type="domain" description="DNA methylase N-4/N-6" evidence="6">
    <location>
        <begin position="27"/>
        <end position="356"/>
    </location>
</feature>
<dbReference type="Gene3D" id="3.40.50.150">
    <property type="entry name" value="Vaccinia Virus protein VP39"/>
    <property type="match status" value="1"/>
</dbReference>
<evidence type="ECO:0000259" key="7">
    <source>
        <dbReference type="Pfam" id="PF04471"/>
    </source>
</evidence>
<dbReference type="GO" id="GO:0032259">
    <property type="term" value="P:methylation"/>
    <property type="evidence" value="ECO:0007669"/>
    <property type="project" value="UniProtKB-KW"/>
</dbReference>
<feature type="region of interest" description="Disordered" evidence="5">
    <location>
        <begin position="539"/>
        <end position="563"/>
    </location>
</feature>
<dbReference type="InterPro" id="IPR002941">
    <property type="entry name" value="DNA_methylase_N4/N6"/>
</dbReference>
<evidence type="ECO:0000259" key="6">
    <source>
        <dbReference type="Pfam" id="PF01555"/>
    </source>
</evidence>
<dbReference type="InterPro" id="IPR029063">
    <property type="entry name" value="SAM-dependent_MTases_sf"/>
</dbReference>
<name>A0A7W8GFC5_9DEIO</name>
<evidence type="ECO:0000313" key="8">
    <source>
        <dbReference type="EMBL" id="MBB5234582.1"/>
    </source>
</evidence>
<feature type="domain" description="Restriction endonuclease type IV Mrr" evidence="7">
    <location>
        <begin position="400"/>
        <end position="503"/>
    </location>
</feature>
<evidence type="ECO:0000256" key="5">
    <source>
        <dbReference type="SAM" id="MobiDB-lite"/>
    </source>
</evidence>
<dbReference type="Proteomes" id="UP000525389">
    <property type="component" value="Unassembled WGS sequence"/>
</dbReference>
<dbReference type="RefSeq" id="WP_184028579.1">
    <property type="nucleotide sequence ID" value="NZ_JACHFN010000006.1"/>
</dbReference>